<dbReference type="GO" id="GO:0008173">
    <property type="term" value="F:RNA methyltransferase activity"/>
    <property type="evidence" value="ECO:0007669"/>
    <property type="project" value="InterPro"/>
</dbReference>
<dbReference type="SUPFAM" id="SSF75217">
    <property type="entry name" value="alpha/beta knot"/>
    <property type="match status" value="1"/>
</dbReference>
<protein>
    <recommendedName>
        <fullName evidence="3">tRNA/rRNA methyltransferase SpoU type domain-containing protein</fullName>
    </recommendedName>
</protein>
<dbReference type="PANTHER" id="PTHR46429:SF1">
    <property type="entry name" value="23S RRNA (GUANOSINE-2'-O-)-METHYLTRANSFERASE RLMB"/>
    <property type="match status" value="1"/>
</dbReference>
<accession>A0A2H0RC98</accession>
<dbReference type="GO" id="GO:0032259">
    <property type="term" value="P:methylation"/>
    <property type="evidence" value="ECO:0007669"/>
    <property type="project" value="UniProtKB-KW"/>
</dbReference>
<dbReference type="AlphaFoldDB" id="A0A2H0RC98"/>
<dbReference type="EMBL" id="PCXU01000024">
    <property type="protein sequence ID" value="PIR43455.1"/>
    <property type="molecule type" value="Genomic_DNA"/>
</dbReference>
<keyword evidence="1" id="KW-0489">Methyltransferase</keyword>
<dbReference type="PANTHER" id="PTHR46429">
    <property type="entry name" value="23S RRNA (GUANOSINE-2'-O-)-METHYLTRANSFERASE RLMB"/>
    <property type="match status" value="1"/>
</dbReference>
<organism evidence="4 5">
    <name type="scientific">candidate division WWE3 bacterium CG10_big_fil_rev_8_21_14_0_10_32_10</name>
    <dbReference type="NCBI Taxonomy" id="1975090"/>
    <lineage>
        <taxon>Bacteria</taxon>
        <taxon>Katanobacteria</taxon>
    </lineage>
</organism>
<evidence type="ECO:0000259" key="3">
    <source>
        <dbReference type="Pfam" id="PF00588"/>
    </source>
</evidence>
<comment type="caution">
    <text evidence="4">The sequence shown here is derived from an EMBL/GenBank/DDBJ whole genome shotgun (WGS) entry which is preliminary data.</text>
</comment>
<dbReference type="InterPro" id="IPR001537">
    <property type="entry name" value="SpoU_MeTrfase"/>
</dbReference>
<evidence type="ECO:0000256" key="2">
    <source>
        <dbReference type="ARBA" id="ARBA00022679"/>
    </source>
</evidence>
<dbReference type="InterPro" id="IPR004441">
    <property type="entry name" value="rRNA_MeTrfase_TrmH"/>
</dbReference>
<gene>
    <name evidence="4" type="ORF">COV24_02850</name>
</gene>
<evidence type="ECO:0000256" key="1">
    <source>
        <dbReference type="ARBA" id="ARBA00022603"/>
    </source>
</evidence>
<name>A0A2H0RC98_UNCKA</name>
<evidence type="ECO:0000313" key="4">
    <source>
        <dbReference type="EMBL" id="PIR43455.1"/>
    </source>
</evidence>
<dbReference type="InterPro" id="IPR029028">
    <property type="entry name" value="Alpha/beta_knot_MTases"/>
</dbReference>
<proteinExistence type="predicted"/>
<dbReference type="Proteomes" id="UP000230214">
    <property type="component" value="Unassembled WGS sequence"/>
</dbReference>
<dbReference type="Gene3D" id="3.40.1280.10">
    <property type="match status" value="1"/>
</dbReference>
<reference evidence="4 5" key="1">
    <citation type="submission" date="2017-09" db="EMBL/GenBank/DDBJ databases">
        <title>Depth-based differentiation of microbial function through sediment-hosted aquifers and enrichment of novel symbionts in the deep terrestrial subsurface.</title>
        <authorList>
            <person name="Probst A.J."/>
            <person name="Ladd B."/>
            <person name="Jarett J.K."/>
            <person name="Geller-Mcgrath D.E."/>
            <person name="Sieber C.M."/>
            <person name="Emerson J.B."/>
            <person name="Anantharaman K."/>
            <person name="Thomas B.C."/>
            <person name="Malmstrom R."/>
            <person name="Stieglmeier M."/>
            <person name="Klingl A."/>
            <person name="Woyke T."/>
            <person name="Ryan C.M."/>
            <person name="Banfield J.F."/>
        </authorList>
    </citation>
    <scope>NUCLEOTIDE SEQUENCE [LARGE SCALE GENOMIC DNA]</scope>
    <source>
        <strain evidence="4">CG10_big_fil_rev_8_21_14_0_10_32_10</strain>
    </source>
</reference>
<dbReference type="GO" id="GO:0006396">
    <property type="term" value="P:RNA processing"/>
    <property type="evidence" value="ECO:0007669"/>
    <property type="project" value="InterPro"/>
</dbReference>
<dbReference type="GO" id="GO:0005829">
    <property type="term" value="C:cytosol"/>
    <property type="evidence" value="ECO:0007669"/>
    <property type="project" value="TreeGrafter"/>
</dbReference>
<sequence>MNYIVANNIRSAYNIGSLFRLADSLNMSLILQGISPYPRITNDTRPEYAIEKQENKIKKSAVRTFSYVDYKYFKTTKQTLNFLKKSDICIYSLENDLRAGIDLFSLTNNSIKTPYALVLGNEVEGVSKEFLEKSEKILYIPMYGENNSLNVSVSAGIALYILYTLKSHT</sequence>
<dbReference type="Pfam" id="PF00588">
    <property type="entry name" value="SpoU_methylase"/>
    <property type="match status" value="1"/>
</dbReference>
<dbReference type="InterPro" id="IPR029026">
    <property type="entry name" value="tRNA_m1G_MTases_N"/>
</dbReference>
<evidence type="ECO:0000313" key="5">
    <source>
        <dbReference type="Proteomes" id="UP000230214"/>
    </source>
</evidence>
<dbReference type="GO" id="GO:0003723">
    <property type="term" value="F:RNA binding"/>
    <property type="evidence" value="ECO:0007669"/>
    <property type="project" value="InterPro"/>
</dbReference>
<feature type="domain" description="tRNA/rRNA methyltransferase SpoU type" evidence="3">
    <location>
        <begin position="3"/>
        <end position="160"/>
    </location>
</feature>
<keyword evidence="2" id="KW-0808">Transferase</keyword>